<evidence type="ECO:0000256" key="2">
    <source>
        <dbReference type="ARBA" id="ARBA00023315"/>
    </source>
</evidence>
<evidence type="ECO:0000256" key="1">
    <source>
        <dbReference type="ARBA" id="ARBA00022679"/>
    </source>
</evidence>
<keyword evidence="4" id="KW-1185">Reference proteome</keyword>
<proteinExistence type="predicted"/>
<sequence length="400" mass="44432">MAIILFDDNARNTLLPLTYTRPVADLRIGILTIAEKWEKHLNQTSSFLTETYLQAKFPVTITDDNLFINGSFCPDEALVEAIVQLQTGQSITYRNQLVAVRLNADEAKGFGAQQVYPDAIVHERIPVTIKYPDDIFKKNDIELRKDFTLLTKGRTSAEMSSTNTIIGNDFFAEEGVLAECCTFSTINGPIYLSANTEIWEGTNIRGPFAICENSQIKMGTKIYGATTVGPYCRVGGEVNNAVIWGYSNKGHEGYLGNAVVGEWCNIGADSNNSNLKNNYAEVKLWDYASQSMRKTGLQFCGLIMADHAKCGINTMFNTGTVVGVGANVFGGGYPPNFIPDFSWGGADGLEEYAYNKMMETTERVFARRPHRKFNEAEKQILTEVFEQTKELRKLNGCVTN</sequence>
<dbReference type="InterPro" id="IPR011004">
    <property type="entry name" value="Trimer_LpxA-like_sf"/>
</dbReference>
<dbReference type="Proteomes" id="UP000264217">
    <property type="component" value="Unassembled WGS sequence"/>
</dbReference>
<keyword evidence="1 3" id="KW-0808">Transferase</keyword>
<dbReference type="NCBIfam" id="TIGR03991">
    <property type="entry name" value="alt_bact_glmU"/>
    <property type="match status" value="1"/>
</dbReference>
<dbReference type="Pfam" id="PF13562">
    <property type="entry name" value="NTP_transf_4"/>
    <property type="match status" value="1"/>
</dbReference>
<protein>
    <submittedName>
        <fullName evidence="3">Glucose-1-phosphate thymidylyltransferase</fullName>
    </submittedName>
</protein>
<dbReference type="AlphaFoldDB" id="A0A372NRD2"/>
<dbReference type="PANTHER" id="PTHR43584:SF9">
    <property type="entry name" value="TRANSFERASE HEXAPEPTIDE REPEAT CONTAINING PROTEIN"/>
    <property type="match status" value="1"/>
</dbReference>
<dbReference type="InterPro" id="IPR050065">
    <property type="entry name" value="GlmU-like"/>
</dbReference>
<dbReference type="SUPFAM" id="SSF51161">
    <property type="entry name" value="Trimeric LpxA-like enzymes"/>
    <property type="match status" value="1"/>
</dbReference>
<dbReference type="InterPro" id="IPR023917">
    <property type="entry name" value="Bifunctiontional_GlmU_bac-type"/>
</dbReference>
<organism evidence="3 4">
    <name type="scientific">Mucilaginibacter conchicola</name>
    <dbReference type="NCBI Taxonomy" id="2303333"/>
    <lineage>
        <taxon>Bacteria</taxon>
        <taxon>Pseudomonadati</taxon>
        <taxon>Bacteroidota</taxon>
        <taxon>Sphingobacteriia</taxon>
        <taxon>Sphingobacteriales</taxon>
        <taxon>Sphingobacteriaceae</taxon>
        <taxon>Mucilaginibacter</taxon>
    </lineage>
</organism>
<evidence type="ECO:0000313" key="3">
    <source>
        <dbReference type="EMBL" id="RFZ90813.1"/>
    </source>
</evidence>
<comment type="caution">
    <text evidence="3">The sequence shown here is derived from an EMBL/GenBank/DDBJ whole genome shotgun (WGS) entry which is preliminary data.</text>
</comment>
<dbReference type="EMBL" id="QWDC01000003">
    <property type="protein sequence ID" value="RFZ90813.1"/>
    <property type="molecule type" value="Genomic_DNA"/>
</dbReference>
<accession>A0A372NRD2</accession>
<name>A0A372NRD2_9SPHI</name>
<dbReference type="OrthoDB" id="9784832at2"/>
<dbReference type="Gene3D" id="2.160.10.10">
    <property type="entry name" value="Hexapeptide repeat proteins"/>
    <property type="match status" value="1"/>
</dbReference>
<evidence type="ECO:0000313" key="4">
    <source>
        <dbReference type="Proteomes" id="UP000264217"/>
    </source>
</evidence>
<dbReference type="GO" id="GO:0016779">
    <property type="term" value="F:nucleotidyltransferase activity"/>
    <property type="evidence" value="ECO:0007669"/>
    <property type="project" value="UniProtKB-ARBA"/>
</dbReference>
<dbReference type="GO" id="GO:0016746">
    <property type="term" value="F:acyltransferase activity"/>
    <property type="evidence" value="ECO:0007669"/>
    <property type="project" value="UniProtKB-KW"/>
</dbReference>
<dbReference type="RefSeq" id="WP_117393015.1">
    <property type="nucleotide sequence ID" value="NZ_QWDC01000003.1"/>
</dbReference>
<dbReference type="PANTHER" id="PTHR43584">
    <property type="entry name" value="NUCLEOTIDYL TRANSFERASE"/>
    <property type="match status" value="1"/>
</dbReference>
<gene>
    <name evidence="3" type="ORF">D0C36_17830</name>
</gene>
<keyword evidence="2" id="KW-0012">Acyltransferase</keyword>
<reference evidence="3 4" key="1">
    <citation type="submission" date="2018-08" db="EMBL/GenBank/DDBJ databases">
        <title>Mucilaginibacter sp. MYSH2.</title>
        <authorList>
            <person name="Seo T."/>
        </authorList>
    </citation>
    <scope>NUCLEOTIDE SEQUENCE [LARGE SCALE GENOMIC DNA]</scope>
    <source>
        <strain evidence="3 4">MYSH2</strain>
    </source>
</reference>